<proteinExistence type="predicted"/>
<dbReference type="PANTHER" id="PTHR10417">
    <property type="entry name" value="GLUCOCORTICOID MODULATORY ELEMENT-BINDING PROTEIN"/>
    <property type="match status" value="1"/>
</dbReference>
<organism evidence="9 10">
    <name type="scientific">Steinernema glaseri</name>
    <dbReference type="NCBI Taxonomy" id="37863"/>
    <lineage>
        <taxon>Eukaryota</taxon>
        <taxon>Metazoa</taxon>
        <taxon>Ecdysozoa</taxon>
        <taxon>Nematoda</taxon>
        <taxon>Chromadorea</taxon>
        <taxon>Rhabditida</taxon>
        <taxon>Tylenchina</taxon>
        <taxon>Panagrolaimomorpha</taxon>
        <taxon>Strongyloidoidea</taxon>
        <taxon>Steinernematidae</taxon>
        <taxon>Steinernema</taxon>
    </lineage>
</organism>
<dbReference type="InterPro" id="IPR059099">
    <property type="entry name" value="GMEB1/2/Spe-44_dom"/>
</dbReference>
<dbReference type="SMART" id="SM00258">
    <property type="entry name" value="SAND"/>
    <property type="match status" value="1"/>
</dbReference>
<feature type="compositionally biased region" description="Low complexity" evidence="7">
    <location>
        <begin position="160"/>
        <end position="183"/>
    </location>
</feature>
<evidence type="ECO:0000259" key="8">
    <source>
        <dbReference type="PROSITE" id="PS50864"/>
    </source>
</evidence>
<dbReference type="Pfam" id="PF25892">
    <property type="entry name" value="Spe-44"/>
    <property type="match status" value="1"/>
</dbReference>
<dbReference type="GO" id="GO:0046872">
    <property type="term" value="F:metal ion binding"/>
    <property type="evidence" value="ECO:0007669"/>
    <property type="project" value="UniProtKB-KW"/>
</dbReference>
<dbReference type="Proteomes" id="UP000095287">
    <property type="component" value="Unplaced"/>
</dbReference>
<feature type="region of interest" description="Disordered" evidence="7">
    <location>
        <begin position="1"/>
        <end position="27"/>
    </location>
</feature>
<dbReference type="AlphaFoldDB" id="A0A1I7ZK74"/>
<evidence type="ECO:0000256" key="2">
    <source>
        <dbReference type="ARBA" id="ARBA00022833"/>
    </source>
</evidence>
<dbReference type="Pfam" id="PF01342">
    <property type="entry name" value="SAND"/>
    <property type="match status" value="1"/>
</dbReference>
<dbReference type="WBParaSite" id="L893_g27010.t1">
    <property type="protein sequence ID" value="L893_g27010.t1"/>
    <property type="gene ID" value="L893_g27010"/>
</dbReference>
<evidence type="ECO:0000256" key="4">
    <source>
        <dbReference type="ARBA" id="ARBA00023125"/>
    </source>
</evidence>
<evidence type="ECO:0000313" key="9">
    <source>
        <dbReference type="Proteomes" id="UP000095287"/>
    </source>
</evidence>
<dbReference type="InterPro" id="IPR010919">
    <property type="entry name" value="SAND-like_dom_sf"/>
</dbReference>
<dbReference type="PANTHER" id="PTHR10417:SF4">
    <property type="entry name" value="SAND DOMAIN-CONTAINING PROTEIN-RELATED"/>
    <property type="match status" value="1"/>
</dbReference>
<dbReference type="InterPro" id="IPR000770">
    <property type="entry name" value="SAND_dom"/>
</dbReference>
<evidence type="ECO:0000256" key="6">
    <source>
        <dbReference type="ARBA" id="ARBA00023242"/>
    </source>
</evidence>
<sequence>MPRAKVLSKRMKDDASPPPAVGQNGDVDDDIKDAKIIEVRCGMLTGKMHLDKFVCPGIHQNCIEHEGQMISPKMFTVFAQKDKQKDWKGSIRIGRTNLRSLMEMKTFDFFEHEKRCSLKCQSRNYISARLNNANSTPPSATPIQRISFSSSSEAGEHNPAASTSFYASSPSAQSSLSNASTDSSAATSLKNNAVLQSVLQAYASQTVRSTDPNSLANLDLGFGAASTTSDVEEDRGGVDCDEEEPKPSSSDENLCTEVPTTSAASTLPAAALNMNNTLTILNTLVFANTGKQEMFKKLIGQSPADFWNTMKQLGLIEDLFNDLTAALSYMKQAYLNGAETSPAAAATLSRVTAAFDLEKSFSEKAHAQLVKAQLSSLMLNLRNVQTLQQQQLVPLVDRNAKRKSPCSNQLLGADVPAKQFCARNNQV</sequence>
<evidence type="ECO:0000256" key="7">
    <source>
        <dbReference type="SAM" id="MobiDB-lite"/>
    </source>
</evidence>
<feature type="region of interest" description="Disordered" evidence="7">
    <location>
        <begin position="226"/>
        <end position="256"/>
    </location>
</feature>
<dbReference type="PROSITE" id="PS50864">
    <property type="entry name" value="SAND"/>
    <property type="match status" value="1"/>
</dbReference>
<evidence type="ECO:0000256" key="3">
    <source>
        <dbReference type="ARBA" id="ARBA00023015"/>
    </source>
</evidence>
<feature type="domain" description="SAND" evidence="8">
    <location>
        <begin position="22"/>
        <end position="108"/>
    </location>
</feature>
<evidence type="ECO:0000256" key="5">
    <source>
        <dbReference type="ARBA" id="ARBA00023163"/>
    </source>
</evidence>
<evidence type="ECO:0000256" key="1">
    <source>
        <dbReference type="ARBA" id="ARBA00022723"/>
    </source>
</evidence>
<dbReference type="GO" id="GO:0003677">
    <property type="term" value="F:DNA binding"/>
    <property type="evidence" value="ECO:0007669"/>
    <property type="project" value="UniProtKB-KW"/>
</dbReference>
<keyword evidence="9" id="KW-1185">Reference proteome</keyword>
<dbReference type="Gene3D" id="3.10.390.10">
    <property type="entry name" value="SAND domain-like"/>
    <property type="match status" value="1"/>
</dbReference>
<keyword evidence="1" id="KW-0479">Metal-binding</keyword>
<evidence type="ECO:0000313" key="10">
    <source>
        <dbReference type="WBParaSite" id="L893_g27010.t1"/>
    </source>
</evidence>
<feature type="region of interest" description="Disordered" evidence="7">
    <location>
        <begin position="149"/>
        <end position="183"/>
    </location>
</feature>
<keyword evidence="6" id="KW-0539">Nucleus</keyword>
<reference evidence="10" key="1">
    <citation type="submission" date="2016-11" db="UniProtKB">
        <authorList>
            <consortium name="WormBaseParasite"/>
        </authorList>
    </citation>
    <scope>IDENTIFICATION</scope>
</reference>
<keyword evidence="3" id="KW-0805">Transcription regulation</keyword>
<accession>A0A1I7ZK74</accession>
<protein>
    <submittedName>
        <fullName evidence="10">SAND domain-containing protein</fullName>
    </submittedName>
</protein>
<dbReference type="SUPFAM" id="SSF63763">
    <property type="entry name" value="SAND domain-like"/>
    <property type="match status" value="1"/>
</dbReference>
<name>A0A1I7ZK74_9BILA</name>
<keyword evidence="4" id="KW-0238">DNA-binding</keyword>
<keyword evidence="2" id="KW-0862">Zinc</keyword>
<keyword evidence="5" id="KW-0804">Transcription</keyword>